<accession>A0A9X3EWW7</accession>
<reference evidence="2" key="1">
    <citation type="submission" date="2022-11" db="EMBL/GenBank/DDBJ databases">
        <title>Minimal conservation of predation-associated metabolite biosynthetic gene clusters underscores biosynthetic potential of Myxococcota including descriptions for ten novel species: Archangium lansinium sp. nov., Myxococcus landrumus sp. nov., Nannocystis bai.</title>
        <authorList>
            <person name="Ahearne A."/>
            <person name="Stevens C."/>
            <person name="Phillips K."/>
        </authorList>
    </citation>
    <scope>NUCLEOTIDE SEQUENCE</scope>
    <source>
        <strain evidence="2">Na p29</strain>
    </source>
</reference>
<evidence type="ECO:0000313" key="3">
    <source>
        <dbReference type="Proteomes" id="UP001150924"/>
    </source>
</evidence>
<comment type="caution">
    <text evidence="2">The sequence shown here is derived from an EMBL/GenBank/DDBJ whole genome shotgun (WGS) entry which is preliminary data.</text>
</comment>
<sequence>MQLQHRPRARRVGVDGLAEEEHAGVVDEDVDPQPAGVDGGDQPLGGALHGEVLDDRVDLDRVRGGQLGGRARERLLAVADEDQGMTASRQAVRDRQADAGAGAGHQRGIDVHARSLAGGGSRW</sequence>
<organism evidence="2 3">
    <name type="scientific">Nannocystis pusilla</name>
    <dbReference type="NCBI Taxonomy" id="889268"/>
    <lineage>
        <taxon>Bacteria</taxon>
        <taxon>Pseudomonadati</taxon>
        <taxon>Myxococcota</taxon>
        <taxon>Polyangia</taxon>
        <taxon>Nannocystales</taxon>
        <taxon>Nannocystaceae</taxon>
        <taxon>Nannocystis</taxon>
    </lineage>
</organism>
<proteinExistence type="predicted"/>
<dbReference type="AlphaFoldDB" id="A0A9X3EWW7"/>
<evidence type="ECO:0000256" key="1">
    <source>
        <dbReference type="SAM" id="MobiDB-lite"/>
    </source>
</evidence>
<feature type="region of interest" description="Disordered" evidence="1">
    <location>
        <begin position="82"/>
        <end position="123"/>
    </location>
</feature>
<name>A0A9X3EWW7_9BACT</name>
<evidence type="ECO:0000313" key="2">
    <source>
        <dbReference type="EMBL" id="MCY1011596.1"/>
    </source>
</evidence>
<gene>
    <name evidence="2" type="ORF">OV079_39745</name>
</gene>
<feature type="compositionally biased region" description="Basic residues" evidence="1">
    <location>
        <begin position="1"/>
        <end position="11"/>
    </location>
</feature>
<dbReference type="Proteomes" id="UP001150924">
    <property type="component" value="Unassembled WGS sequence"/>
</dbReference>
<keyword evidence="3" id="KW-1185">Reference proteome</keyword>
<protein>
    <submittedName>
        <fullName evidence="2">Uncharacterized protein</fullName>
    </submittedName>
</protein>
<dbReference type="EMBL" id="JAPNKE010000002">
    <property type="protein sequence ID" value="MCY1011596.1"/>
    <property type="molecule type" value="Genomic_DNA"/>
</dbReference>
<feature type="region of interest" description="Disordered" evidence="1">
    <location>
        <begin position="1"/>
        <end position="46"/>
    </location>
</feature>